<keyword evidence="1" id="KW-0479">Metal-binding</keyword>
<evidence type="ECO:0000256" key="2">
    <source>
        <dbReference type="ARBA" id="ARBA00022771"/>
    </source>
</evidence>
<keyword evidence="3" id="KW-0862">Zinc</keyword>
<name>A0A7S2ZV71_9RHOD</name>
<dbReference type="Gene3D" id="3.30.40.10">
    <property type="entry name" value="Zinc/RING finger domain, C3HC4 (zinc finger)"/>
    <property type="match status" value="1"/>
</dbReference>
<dbReference type="InterPro" id="IPR052788">
    <property type="entry name" value="RING-type_E3_ligase_ATL"/>
</dbReference>
<dbReference type="PROSITE" id="PS50089">
    <property type="entry name" value="ZF_RING_2"/>
    <property type="match status" value="1"/>
</dbReference>
<dbReference type="SMART" id="SM00184">
    <property type="entry name" value="RING"/>
    <property type="match status" value="1"/>
</dbReference>
<dbReference type="InterPro" id="IPR001841">
    <property type="entry name" value="Znf_RING"/>
</dbReference>
<organism evidence="7">
    <name type="scientific">Rhodosorus marinus</name>
    <dbReference type="NCBI Taxonomy" id="101924"/>
    <lineage>
        <taxon>Eukaryota</taxon>
        <taxon>Rhodophyta</taxon>
        <taxon>Stylonematophyceae</taxon>
        <taxon>Stylonematales</taxon>
        <taxon>Stylonemataceae</taxon>
        <taxon>Rhodosorus</taxon>
    </lineage>
</organism>
<feature type="transmembrane region" description="Helical" evidence="5">
    <location>
        <begin position="6"/>
        <end position="28"/>
    </location>
</feature>
<dbReference type="AlphaFoldDB" id="A0A7S2ZV71"/>
<reference evidence="7" key="1">
    <citation type="submission" date="2021-01" db="EMBL/GenBank/DDBJ databases">
        <authorList>
            <person name="Corre E."/>
            <person name="Pelletier E."/>
            <person name="Niang G."/>
            <person name="Scheremetjew M."/>
            <person name="Finn R."/>
            <person name="Kale V."/>
            <person name="Holt S."/>
            <person name="Cochrane G."/>
            <person name="Meng A."/>
            <person name="Brown T."/>
            <person name="Cohen L."/>
        </authorList>
    </citation>
    <scope>NUCLEOTIDE SEQUENCE</scope>
    <source>
        <strain evidence="7">CCMP 769</strain>
    </source>
</reference>
<proteinExistence type="predicted"/>
<dbReference type="PANTHER" id="PTHR45798:SF97">
    <property type="entry name" value="ALCOHOL-SENSITIVE RING FINGER PROTEIN 1"/>
    <property type="match status" value="1"/>
</dbReference>
<keyword evidence="5" id="KW-1133">Transmembrane helix</keyword>
<keyword evidence="5" id="KW-0812">Transmembrane</keyword>
<evidence type="ECO:0000259" key="6">
    <source>
        <dbReference type="PROSITE" id="PS50089"/>
    </source>
</evidence>
<dbReference type="PANTHER" id="PTHR45798">
    <property type="entry name" value="RING-H2 FINGER PROTEIN ATL61-RELATED-RELATED"/>
    <property type="match status" value="1"/>
</dbReference>
<evidence type="ECO:0000256" key="5">
    <source>
        <dbReference type="SAM" id="Phobius"/>
    </source>
</evidence>
<dbReference type="EMBL" id="HBHW01026239">
    <property type="protein sequence ID" value="CAE0052401.1"/>
    <property type="molecule type" value="Transcribed_RNA"/>
</dbReference>
<evidence type="ECO:0000313" key="7">
    <source>
        <dbReference type="EMBL" id="CAE0052401.1"/>
    </source>
</evidence>
<protein>
    <recommendedName>
        <fullName evidence="6">RING-type domain-containing protein</fullName>
    </recommendedName>
</protein>
<gene>
    <name evidence="7" type="ORF">RMAR00112_LOCUS20428</name>
</gene>
<dbReference type="GO" id="GO:0008270">
    <property type="term" value="F:zinc ion binding"/>
    <property type="evidence" value="ECO:0007669"/>
    <property type="project" value="UniProtKB-KW"/>
</dbReference>
<evidence type="ECO:0000256" key="3">
    <source>
        <dbReference type="ARBA" id="ARBA00022833"/>
    </source>
</evidence>
<sequence length="188" mass="20790">MALMPDLVIGVLLFLTVCAVILLTWYVITKKQRRWKVQMALRQMEANGSVRHEIVPEVPSVASEFIVSVDGGRREDVFGKCGEVDQEVVNVCLAEMSDIVDKTKHHEVVCSICLDELLADPNAQCYIAPTCGHGFHLTCLGKWVYTRRDITCPNCKTQLFPVNVESMAPGLGLGVGKSESRPRGENMA</sequence>
<feature type="domain" description="RING-type" evidence="6">
    <location>
        <begin position="110"/>
        <end position="156"/>
    </location>
</feature>
<keyword evidence="5" id="KW-0472">Membrane</keyword>
<keyword evidence="2 4" id="KW-0863">Zinc-finger</keyword>
<accession>A0A7S2ZV71</accession>
<dbReference type="Pfam" id="PF13639">
    <property type="entry name" value="zf-RING_2"/>
    <property type="match status" value="1"/>
</dbReference>
<evidence type="ECO:0000256" key="1">
    <source>
        <dbReference type="ARBA" id="ARBA00022723"/>
    </source>
</evidence>
<evidence type="ECO:0000256" key="4">
    <source>
        <dbReference type="PROSITE-ProRule" id="PRU00175"/>
    </source>
</evidence>
<dbReference type="SUPFAM" id="SSF57850">
    <property type="entry name" value="RING/U-box"/>
    <property type="match status" value="1"/>
</dbReference>
<dbReference type="InterPro" id="IPR013083">
    <property type="entry name" value="Znf_RING/FYVE/PHD"/>
</dbReference>